<feature type="binding site" evidence="10">
    <location>
        <begin position="10"/>
        <end position="17"/>
    </location>
    <ligand>
        <name>ATP</name>
        <dbReference type="ChEBI" id="CHEBI:30616"/>
    </ligand>
</feature>
<reference evidence="15" key="1">
    <citation type="submission" date="2017-02" db="EMBL/GenBank/DDBJ databases">
        <authorList>
            <person name="Varghese N."/>
            <person name="Submissions S."/>
        </authorList>
    </citation>
    <scope>NUCLEOTIDE SEQUENCE [LARGE SCALE GENOMIC DNA]</scope>
    <source>
        <strain evidence="15">USBA 833</strain>
    </source>
</reference>
<feature type="region of interest" description="Interaction with substrate tRNA" evidence="10">
    <location>
        <begin position="35"/>
        <end position="38"/>
    </location>
</feature>
<dbReference type="EMBL" id="FUYH01000007">
    <property type="protein sequence ID" value="SKA86651.1"/>
    <property type="molecule type" value="Genomic_DNA"/>
</dbReference>
<dbReference type="GO" id="GO:0006400">
    <property type="term" value="P:tRNA modification"/>
    <property type="evidence" value="ECO:0007669"/>
    <property type="project" value="TreeGrafter"/>
</dbReference>
<dbReference type="OrthoDB" id="9776390at2"/>
<comment type="similarity">
    <text evidence="3 10 13">Belongs to the IPP transferase family.</text>
</comment>
<dbReference type="Proteomes" id="UP000190105">
    <property type="component" value="Unassembled WGS sequence"/>
</dbReference>
<evidence type="ECO:0000256" key="1">
    <source>
        <dbReference type="ARBA" id="ARBA00001946"/>
    </source>
</evidence>
<evidence type="ECO:0000256" key="4">
    <source>
        <dbReference type="ARBA" id="ARBA00022679"/>
    </source>
</evidence>
<dbReference type="RefSeq" id="WP_078696256.1">
    <property type="nucleotide sequence ID" value="NZ_FUYH01000007.1"/>
</dbReference>
<dbReference type="FunFam" id="1.10.20.140:FF:000001">
    <property type="entry name" value="tRNA dimethylallyltransferase"/>
    <property type="match status" value="1"/>
</dbReference>
<keyword evidence="7 10" id="KW-0067">ATP-binding</keyword>
<evidence type="ECO:0000256" key="5">
    <source>
        <dbReference type="ARBA" id="ARBA00022694"/>
    </source>
</evidence>
<evidence type="ECO:0000256" key="10">
    <source>
        <dbReference type="HAMAP-Rule" id="MF_00185"/>
    </source>
</evidence>
<keyword evidence="8 10" id="KW-0460">Magnesium</keyword>
<dbReference type="InterPro" id="IPR018022">
    <property type="entry name" value="IPT"/>
</dbReference>
<keyword evidence="5 10" id="KW-0819">tRNA processing</keyword>
<dbReference type="Gene3D" id="3.40.50.300">
    <property type="entry name" value="P-loop containing nucleotide triphosphate hydrolases"/>
    <property type="match status" value="1"/>
</dbReference>
<keyword evidence="6 10" id="KW-0547">Nucleotide-binding</keyword>
<dbReference type="EC" id="2.5.1.75" evidence="10"/>
<evidence type="ECO:0000256" key="9">
    <source>
        <dbReference type="ARBA" id="ARBA00049563"/>
    </source>
</evidence>
<dbReference type="STRING" id="1147123.SAMN05443428_107116"/>
<evidence type="ECO:0000256" key="7">
    <source>
        <dbReference type="ARBA" id="ARBA00022840"/>
    </source>
</evidence>
<evidence type="ECO:0000256" key="12">
    <source>
        <dbReference type="RuleBase" id="RU003784"/>
    </source>
</evidence>
<evidence type="ECO:0000313" key="15">
    <source>
        <dbReference type="Proteomes" id="UP000190105"/>
    </source>
</evidence>
<dbReference type="PANTHER" id="PTHR11088:SF60">
    <property type="entry name" value="TRNA DIMETHYLALLYLTRANSFERASE"/>
    <property type="match status" value="1"/>
</dbReference>
<dbReference type="Pfam" id="PF01715">
    <property type="entry name" value="IPPT"/>
    <property type="match status" value="1"/>
</dbReference>
<comment type="subunit">
    <text evidence="10">Monomer.</text>
</comment>
<evidence type="ECO:0000256" key="2">
    <source>
        <dbReference type="ARBA" id="ARBA00003213"/>
    </source>
</evidence>
<dbReference type="GO" id="GO:0052381">
    <property type="term" value="F:tRNA dimethylallyltransferase activity"/>
    <property type="evidence" value="ECO:0007669"/>
    <property type="project" value="UniProtKB-UniRule"/>
</dbReference>
<comment type="caution">
    <text evidence="10">Lacks conserved residue(s) required for the propagation of feature annotation.</text>
</comment>
<evidence type="ECO:0000256" key="8">
    <source>
        <dbReference type="ARBA" id="ARBA00022842"/>
    </source>
</evidence>
<feature type="binding site" evidence="10">
    <location>
        <begin position="12"/>
        <end position="17"/>
    </location>
    <ligand>
        <name>substrate</name>
    </ligand>
</feature>
<dbReference type="Gene3D" id="1.10.20.140">
    <property type="match status" value="1"/>
</dbReference>
<gene>
    <name evidence="10" type="primary">miaA</name>
    <name evidence="14" type="ORF">SAMN05443428_107116</name>
</gene>
<comment type="function">
    <text evidence="2 10 12">Catalyzes the transfer of a dimethylallyl group onto the adenine at position 37 in tRNAs that read codons beginning with uridine, leading to the formation of N6-(dimethylallyl)adenosine (i(6)A).</text>
</comment>
<proteinExistence type="inferred from homology"/>
<dbReference type="PANTHER" id="PTHR11088">
    <property type="entry name" value="TRNA DIMETHYLALLYLTRANSFERASE"/>
    <property type="match status" value="1"/>
</dbReference>
<feature type="site" description="Interaction with substrate tRNA" evidence="10">
    <location>
        <position position="101"/>
    </location>
</feature>
<dbReference type="NCBIfam" id="TIGR00174">
    <property type="entry name" value="miaA"/>
    <property type="match status" value="1"/>
</dbReference>
<comment type="catalytic activity">
    <reaction evidence="9 10 11">
        <text>adenosine(37) in tRNA + dimethylallyl diphosphate = N(6)-dimethylallyladenosine(37) in tRNA + diphosphate</text>
        <dbReference type="Rhea" id="RHEA:26482"/>
        <dbReference type="Rhea" id="RHEA-COMP:10162"/>
        <dbReference type="Rhea" id="RHEA-COMP:10375"/>
        <dbReference type="ChEBI" id="CHEBI:33019"/>
        <dbReference type="ChEBI" id="CHEBI:57623"/>
        <dbReference type="ChEBI" id="CHEBI:74411"/>
        <dbReference type="ChEBI" id="CHEBI:74415"/>
        <dbReference type="EC" id="2.5.1.75"/>
    </reaction>
</comment>
<accession>A0A1T4XCG9</accession>
<dbReference type="InterPro" id="IPR039657">
    <property type="entry name" value="Dimethylallyltransferase"/>
</dbReference>
<protein>
    <recommendedName>
        <fullName evidence="10">tRNA dimethylallyltransferase</fullName>
        <ecNumber evidence="10">2.5.1.75</ecNumber>
    </recommendedName>
    <alternativeName>
        <fullName evidence="10">Dimethylallyl diphosphate:tRNA dimethylallyltransferase</fullName>
        <shortName evidence="10">DMAPP:tRNA dimethylallyltransferase</shortName>
        <shortName evidence="10">DMATase</shortName>
    </alternativeName>
    <alternativeName>
        <fullName evidence="10">Isopentenyl-diphosphate:tRNA isopentenyltransferase</fullName>
        <shortName evidence="10">IPP transferase</shortName>
        <shortName evidence="10">IPPT</shortName>
        <shortName evidence="10">IPTase</shortName>
    </alternativeName>
</protein>
<organism evidence="14 15">
    <name type="scientific">Caloramator quimbayensis</name>
    <dbReference type="NCBI Taxonomy" id="1147123"/>
    <lineage>
        <taxon>Bacteria</taxon>
        <taxon>Bacillati</taxon>
        <taxon>Bacillota</taxon>
        <taxon>Clostridia</taxon>
        <taxon>Eubacteriales</taxon>
        <taxon>Clostridiaceae</taxon>
        <taxon>Caloramator</taxon>
    </lineage>
</organism>
<dbReference type="GO" id="GO:0005524">
    <property type="term" value="F:ATP binding"/>
    <property type="evidence" value="ECO:0007669"/>
    <property type="project" value="UniProtKB-UniRule"/>
</dbReference>
<evidence type="ECO:0000256" key="13">
    <source>
        <dbReference type="RuleBase" id="RU003785"/>
    </source>
</evidence>
<dbReference type="AlphaFoldDB" id="A0A1T4XCG9"/>
<comment type="cofactor">
    <cofactor evidence="1 10">
        <name>Mg(2+)</name>
        <dbReference type="ChEBI" id="CHEBI:18420"/>
    </cofactor>
</comment>
<keyword evidence="4 10" id="KW-0808">Transferase</keyword>
<feature type="site" description="Interaction with substrate tRNA" evidence="10">
    <location>
        <position position="124"/>
    </location>
</feature>
<evidence type="ECO:0000256" key="11">
    <source>
        <dbReference type="RuleBase" id="RU003783"/>
    </source>
</evidence>
<sequence length="314" mass="36691">MKKNIVIIAGPTASGKTLLSIELSKIINGEIVSADSMQIYKYMDIGSAKPTIDEMQGIPHHMIDIIEPEEEFSVALYRQKAGECIDDIISRGKMPVVVGGTGLYINSLTYPLDFTNTSQDKEYRLYLQKLAENYGGEYIHNMLREIDAESAARLHPNDIKRIIRALEVYKNTGKTMTEYILESRSKEIEYNLAYMGLYMDRQKLYDRINKRVDEMFEKGLVDEVKKLKNMGYNKNMTSMQGIGYKEVFDYLDGIYTLDEVKDIIKQNTRHYAKRQLTWFRREERIHWIDIDKFNDVDEILENMIYYIESKFNLV</sequence>
<evidence type="ECO:0000256" key="6">
    <source>
        <dbReference type="ARBA" id="ARBA00022741"/>
    </source>
</evidence>
<name>A0A1T4XCG9_9CLOT</name>
<evidence type="ECO:0000256" key="3">
    <source>
        <dbReference type="ARBA" id="ARBA00005842"/>
    </source>
</evidence>
<evidence type="ECO:0000313" key="14">
    <source>
        <dbReference type="EMBL" id="SKA86651.1"/>
    </source>
</evidence>
<dbReference type="InterPro" id="IPR027417">
    <property type="entry name" value="P-loop_NTPase"/>
</dbReference>
<dbReference type="SUPFAM" id="SSF52540">
    <property type="entry name" value="P-loop containing nucleoside triphosphate hydrolases"/>
    <property type="match status" value="2"/>
</dbReference>
<dbReference type="HAMAP" id="MF_00185">
    <property type="entry name" value="IPP_trans"/>
    <property type="match status" value="1"/>
</dbReference>
<keyword evidence="15" id="KW-1185">Reference proteome</keyword>